<dbReference type="SUPFAM" id="SSF82866">
    <property type="entry name" value="Multidrug efflux transporter AcrB transmembrane domain"/>
    <property type="match status" value="1"/>
</dbReference>
<sequence length="75" mass="7827">MAVGIAVEFCSHLVHSFSVSAGGSREERAAAALTRMGSSVLSGITLTKFGGIIVLATAKSQIFQVTSHSKDQIVY</sequence>
<dbReference type="EMBL" id="LADJ01061339">
    <property type="protein sequence ID" value="KPJ21618.1"/>
    <property type="molecule type" value="Genomic_DNA"/>
</dbReference>
<protein>
    <submittedName>
        <fullName evidence="1">Niemann-Pick C1 protein</fullName>
    </submittedName>
</protein>
<dbReference type="GO" id="GO:0042632">
    <property type="term" value="P:cholesterol homeostasis"/>
    <property type="evidence" value="ECO:0007669"/>
    <property type="project" value="TreeGrafter"/>
</dbReference>
<dbReference type="GO" id="GO:0015485">
    <property type="term" value="F:cholesterol binding"/>
    <property type="evidence" value="ECO:0007669"/>
    <property type="project" value="TreeGrafter"/>
</dbReference>
<dbReference type="PANTHER" id="PTHR45727">
    <property type="entry name" value="NPC INTRACELLULAR CHOLESTEROL TRANSPORTER 1"/>
    <property type="match status" value="1"/>
</dbReference>
<dbReference type="GO" id="GO:0030299">
    <property type="term" value="P:intestinal cholesterol absorption"/>
    <property type="evidence" value="ECO:0007669"/>
    <property type="project" value="TreeGrafter"/>
</dbReference>
<dbReference type="AlphaFoldDB" id="A0A0N1IJZ0"/>
<accession>A0A0N1IJZ0</accession>
<gene>
    <name evidence="1" type="ORF">RR48_00175</name>
</gene>
<dbReference type="Proteomes" id="UP000053240">
    <property type="component" value="Unassembled WGS sequence"/>
</dbReference>
<proteinExistence type="predicted"/>
<name>A0A0N1IJZ0_PAPMA</name>
<dbReference type="GO" id="GO:0015918">
    <property type="term" value="P:sterol transport"/>
    <property type="evidence" value="ECO:0007669"/>
    <property type="project" value="TreeGrafter"/>
</dbReference>
<dbReference type="STRING" id="76193.A0A0N1IJZ0"/>
<comment type="caution">
    <text evidence="1">The sequence shown here is derived from an EMBL/GenBank/DDBJ whole genome shotgun (WGS) entry which is preliminary data.</text>
</comment>
<evidence type="ECO:0000313" key="1">
    <source>
        <dbReference type="EMBL" id="KPJ21618.1"/>
    </source>
</evidence>
<reference evidence="1 2" key="1">
    <citation type="journal article" date="2015" name="Nat. Commun.">
        <title>Outbred genome sequencing and CRISPR/Cas9 gene editing in butterflies.</title>
        <authorList>
            <person name="Li X."/>
            <person name="Fan D."/>
            <person name="Zhang W."/>
            <person name="Liu G."/>
            <person name="Zhang L."/>
            <person name="Zhao L."/>
            <person name="Fang X."/>
            <person name="Chen L."/>
            <person name="Dong Y."/>
            <person name="Chen Y."/>
            <person name="Ding Y."/>
            <person name="Zhao R."/>
            <person name="Feng M."/>
            <person name="Zhu Y."/>
            <person name="Feng Y."/>
            <person name="Jiang X."/>
            <person name="Zhu D."/>
            <person name="Xiang H."/>
            <person name="Feng X."/>
            <person name="Li S."/>
            <person name="Wang J."/>
            <person name="Zhang G."/>
            <person name="Kronforst M.R."/>
            <person name="Wang W."/>
        </authorList>
    </citation>
    <scope>NUCLEOTIDE SEQUENCE [LARGE SCALE GENOMIC DNA]</scope>
    <source>
        <strain evidence="1">Ya'a_city_454_Pm</strain>
        <tissue evidence="1">Whole body</tissue>
    </source>
</reference>
<evidence type="ECO:0000313" key="2">
    <source>
        <dbReference type="Proteomes" id="UP000053240"/>
    </source>
</evidence>
<dbReference type="GO" id="GO:0005886">
    <property type="term" value="C:plasma membrane"/>
    <property type="evidence" value="ECO:0007669"/>
    <property type="project" value="TreeGrafter"/>
</dbReference>
<dbReference type="PANTHER" id="PTHR45727:SF2">
    <property type="entry name" value="NPC INTRACELLULAR CHOLESTEROL TRANSPORTER 1"/>
    <property type="match status" value="1"/>
</dbReference>
<dbReference type="InParanoid" id="A0A0N1IJZ0"/>
<keyword evidence="2" id="KW-1185">Reference proteome</keyword>
<organism evidence="1 2">
    <name type="scientific">Papilio machaon</name>
    <name type="common">Old World swallowtail butterfly</name>
    <dbReference type="NCBI Taxonomy" id="76193"/>
    <lineage>
        <taxon>Eukaryota</taxon>
        <taxon>Metazoa</taxon>
        <taxon>Ecdysozoa</taxon>
        <taxon>Arthropoda</taxon>
        <taxon>Hexapoda</taxon>
        <taxon>Insecta</taxon>
        <taxon>Pterygota</taxon>
        <taxon>Neoptera</taxon>
        <taxon>Endopterygota</taxon>
        <taxon>Lepidoptera</taxon>
        <taxon>Glossata</taxon>
        <taxon>Ditrysia</taxon>
        <taxon>Papilionoidea</taxon>
        <taxon>Papilionidae</taxon>
        <taxon>Papilioninae</taxon>
        <taxon>Papilio</taxon>
    </lineage>
</organism>